<evidence type="ECO:0000259" key="5">
    <source>
        <dbReference type="PROSITE" id="PS50222"/>
    </source>
</evidence>
<accession>D7FI55</accession>
<name>D7FI55_ECTSI</name>
<dbReference type="PROSITE" id="PS50222">
    <property type="entry name" value="EF_HAND_2"/>
    <property type="match status" value="2"/>
</dbReference>
<dbReference type="SMART" id="SM00054">
    <property type="entry name" value="EFh"/>
    <property type="match status" value="3"/>
</dbReference>
<dbReference type="InterPro" id="IPR011992">
    <property type="entry name" value="EF-hand-dom_pair"/>
</dbReference>
<evidence type="ECO:0000256" key="2">
    <source>
        <dbReference type="ARBA" id="ARBA00022737"/>
    </source>
</evidence>
<evidence type="ECO:0000256" key="3">
    <source>
        <dbReference type="ARBA" id="ARBA00022837"/>
    </source>
</evidence>
<dbReference type="GO" id="GO:0005509">
    <property type="term" value="F:calcium ion binding"/>
    <property type="evidence" value="ECO:0007669"/>
    <property type="project" value="InterPro"/>
</dbReference>
<keyword evidence="2" id="KW-0677">Repeat</keyword>
<dbReference type="SUPFAM" id="SSF47473">
    <property type="entry name" value="EF-hand"/>
    <property type="match status" value="1"/>
</dbReference>
<dbReference type="Proteomes" id="UP000002630">
    <property type="component" value="Unassembled WGS sequence"/>
</dbReference>
<keyword evidence="7" id="KW-1185">Reference proteome</keyword>
<dbReference type="PANTHER" id="PTHR45942">
    <property type="entry name" value="PROTEIN PHOSPATASE 3 REGULATORY SUBUNIT B ALPHA ISOFORM TYPE 1"/>
    <property type="match status" value="1"/>
</dbReference>
<organism evidence="6 7">
    <name type="scientific">Ectocarpus siliculosus</name>
    <name type="common">Brown alga</name>
    <name type="synonym">Conferva siliculosa</name>
    <dbReference type="NCBI Taxonomy" id="2880"/>
    <lineage>
        <taxon>Eukaryota</taxon>
        <taxon>Sar</taxon>
        <taxon>Stramenopiles</taxon>
        <taxon>Ochrophyta</taxon>
        <taxon>PX clade</taxon>
        <taxon>Phaeophyceae</taxon>
        <taxon>Ectocarpales</taxon>
        <taxon>Ectocarpaceae</taxon>
        <taxon>Ectocarpus</taxon>
    </lineage>
</organism>
<dbReference type="InParanoid" id="D7FI55"/>
<dbReference type="PROSITE" id="PS00018">
    <property type="entry name" value="EF_HAND_1"/>
    <property type="match status" value="2"/>
</dbReference>
<dbReference type="EMBL" id="FN649760">
    <property type="protein sequence ID" value="CBJ28681.1"/>
    <property type="molecule type" value="Genomic_DNA"/>
</dbReference>
<protein>
    <recommendedName>
        <fullName evidence="5">EF-hand domain-containing protein</fullName>
    </recommendedName>
</protein>
<dbReference type="InterPro" id="IPR002048">
    <property type="entry name" value="EF_hand_dom"/>
</dbReference>
<evidence type="ECO:0000313" key="6">
    <source>
        <dbReference type="EMBL" id="CBJ28681.1"/>
    </source>
</evidence>
<dbReference type="InterPro" id="IPR018247">
    <property type="entry name" value="EF_Hand_1_Ca_BS"/>
</dbReference>
<sequence length="548" mass="62284">MGSAVSAPIKQQAKALKGRRYMRGMLPEKYFEVVVKKEHGELLDILGFTEEEAFEIFVQFISIDDDNSGEVSVDEFHGHLDSQATKFSERVFSILDQDMSGMLDLREFIIGVWNYCTYDTTLVAKILFGIFDVDKRGRVTMAELDAMVRMLYGSPDADPDLLKALAVNGSGDEDALTFDEFLQAVQDNYEVAQPAFELQKAIRRKVLGVKYWEKMTKQRTKMFANYDQGDLTSVQAIEAIVSAKQKERLKELERKKAEIAAEHDRELQQAAEERIALHEDNQQRKKHKLNELRDARPADEVEEENAWIALKEARAVIKSDYTESDVDDLRKAREVLWDSYDRAIRSSKTRARLKAERELELASKDDANSKADAWIQTKQGRVKHEFLCRQSYGNLLHKAYVKKGPPMQAFAALHAPDDAPVTLATRIAYDHPRPAMLKEAKTLLVAEAGARGTAWDLLWDVEEENEYYLHVENDGSTKKYPKDTAVCHNCDAMIAPEDQMCAQCHTSRSAKTRALRVEPQEVAPFLATVRATAVEARREYDGAKHVDI</sequence>
<feature type="domain" description="EF-hand" evidence="5">
    <location>
        <begin position="51"/>
        <end position="86"/>
    </location>
</feature>
<dbReference type="Gene3D" id="1.10.238.10">
    <property type="entry name" value="EF-hand"/>
    <property type="match status" value="1"/>
</dbReference>
<dbReference type="Pfam" id="PF13202">
    <property type="entry name" value="EF-hand_5"/>
    <property type="match status" value="1"/>
</dbReference>
<evidence type="ECO:0000313" key="7">
    <source>
        <dbReference type="Proteomes" id="UP000002630"/>
    </source>
</evidence>
<keyword evidence="1" id="KW-0479">Metal-binding</keyword>
<evidence type="ECO:0000256" key="1">
    <source>
        <dbReference type="ARBA" id="ARBA00022723"/>
    </source>
</evidence>
<dbReference type="OrthoDB" id="191686at2759"/>
<evidence type="ECO:0000256" key="4">
    <source>
        <dbReference type="SAM" id="Coils"/>
    </source>
</evidence>
<dbReference type="AlphaFoldDB" id="D7FI55"/>
<feature type="coiled-coil region" evidence="4">
    <location>
        <begin position="242"/>
        <end position="295"/>
    </location>
</feature>
<dbReference type="eggNOG" id="KOG0034">
    <property type="taxonomic scope" value="Eukaryota"/>
</dbReference>
<gene>
    <name evidence="6" type="ORF">Esi_0117_0067</name>
</gene>
<keyword evidence="4" id="KW-0175">Coiled coil</keyword>
<reference evidence="6 7" key="1">
    <citation type="journal article" date="2010" name="Nature">
        <title>The Ectocarpus genome and the independent evolution of multicellularity in brown algae.</title>
        <authorList>
            <person name="Cock J.M."/>
            <person name="Sterck L."/>
            <person name="Rouze P."/>
            <person name="Scornet D."/>
            <person name="Allen A.E."/>
            <person name="Amoutzias G."/>
            <person name="Anthouard V."/>
            <person name="Artiguenave F."/>
            <person name="Aury J.M."/>
            <person name="Badger J.H."/>
            <person name="Beszteri B."/>
            <person name="Billiau K."/>
            <person name="Bonnet E."/>
            <person name="Bothwell J.H."/>
            <person name="Bowler C."/>
            <person name="Boyen C."/>
            <person name="Brownlee C."/>
            <person name="Carrano C.J."/>
            <person name="Charrier B."/>
            <person name="Cho G.Y."/>
            <person name="Coelho S.M."/>
            <person name="Collen J."/>
            <person name="Corre E."/>
            <person name="Da Silva C."/>
            <person name="Delage L."/>
            <person name="Delaroque N."/>
            <person name="Dittami S.M."/>
            <person name="Doulbeau S."/>
            <person name="Elias M."/>
            <person name="Farnham G."/>
            <person name="Gachon C.M."/>
            <person name="Gschloessl B."/>
            <person name="Heesch S."/>
            <person name="Jabbari K."/>
            <person name="Jubin C."/>
            <person name="Kawai H."/>
            <person name="Kimura K."/>
            <person name="Kloareg B."/>
            <person name="Kupper F.C."/>
            <person name="Lang D."/>
            <person name="Le Bail A."/>
            <person name="Leblanc C."/>
            <person name="Lerouge P."/>
            <person name="Lohr M."/>
            <person name="Lopez P.J."/>
            <person name="Martens C."/>
            <person name="Maumus F."/>
            <person name="Michel G."/>
            <person name="Miranda-Saavedra D."/>
            <person name="Morales J."/>
            <person name="Moreau H."/>
            <person name="Motomura T."/>
            <person name="Nagasato C."/>
            <person name="Napoli C.A."/>
            <person name="Nelson D.R."/>
            <person name="Nyvall-Collen P."/>
            <person name="Peters A.F."/>
            <person name="Pommier C."/>
            <person name="Potin P."/>
            <person name="Poulain J."/>
            <person name="Quesneville H."/>
            <person name="Read B."/>
            <person name="Rensing S.A."/>
            <person name="Ritter A."/>
            <person name="Rousvoal S."/>
            <person name="Samanta M."/>
            <person name="Samson G."/>
            <person name="Schroeder D.C."/>
            <person name="Segurens B."/>
            <person name="Strittmatter M."/>
            <person name="Tonon T."/>
            <person name="Tregear J.W."/>
            <person name="Valentin K."/>
            <person name="von Dassow P."/>
            <person name="Yamagishi T."/>
            <person name="Van de Peer Y."/>
            <person name="Wincker P."/>
        </authorList>
    </citation>
    <scope>NUCLEOTIDE SEQUENCE [LARGE SCALE GENOMIC DNA]</scope>
    <source>
        <strain evidence="7">Ec32 / CCAP1310/4</strain>
    </source>
</reference>
<keyword evidence="3" id="KW-0106">Calcium</keyword>
<proteinExistence type="predicted"/>
<feature type="domain" description="EF-hand" evidence="5">
    <location>
        <begin position="119"/>
        <end position="154"/>
    </location>
</feature>